<name>A0A1D8PLS2_CANAL</name>
<dbReference type="KEGG" id="cal:CAALFM_C403300CA"/>
<dbReference type="CGD" id="CAL0000181667">
    <property type="gene designation" value="orf19.1440.2"/>
</dbReference>
<dbReference type="OrthoDB" id="4026985at2759"/>
<organism evidence="2 3">
    <name type="scientific">Candida albicans (strain SC5314 / ATCC MYA-2876)</name>
    <name type="common">Yeast</name>
    <dbReference type="NCBI Taxonomy" id="237561"/>
    <lineage>
        <taxon>Eukaryota</taxon>
        <taxon>Fungi</taxon>
        <taxon>Dikarya</taxon>
        <taxon>Ascomycota</taxon>
        <taxon>Saccharomycotina</taxon>
        <taxon>Pichiomycetes</taxon>
        <taxon>Debaryomycetaceae</taxon>
        <taxon>Candida/Lodderomyces clade</taxon>
        <taxon>Candida</taxon>
    </lineage>
</organism>
<dbReference type="AlphaFoldDB" id="A0A1D8PLS2"/>
<reference evidence="2 3" key="1">
    <citation type="journal article" date="2004" name="Proc. Natl. Acad. Sci. U.S.A.">
        <title>The diploid genome sequence of Candida albicans.</title>
        <authorList>
            <person name="Jones T."/>
            <person name="Federspiel N.A."/>
            <person name="Chibana H."/>
            <person name="Dungan J."/>
            <person name="Kalman S."/>
            <person name="Magee B.B."/>
            <person name="Newport G."/>
            <person name="Thorstenson Y.R."/>
            <person name="Agabian N."/>
            <person name="Magee P.T."/>
            <person name="Davis R.W."/>
            <person name="Scherer S."/>
        </authorList>
    </citation>
    <scope>NUCLEOTIDE SEQUENCE [LARGE SCALE GENOMIC DNA]</scope>
    <source>
        <strain evidence="3">SC5314 / ATCC MYA-2876</strain>
    </source>
</reference>
<dbReference type="GeneID" id="30515254"/>
<dbReference type="SMR" id="A0A1D8PLS2"/>
<gene>
    <name evidence="2" type="ordered locus">CAALFM_C403300CA</name>
    <name evidence="1" type="ordered locus">orf19.1440.2</name>
</gene>
<dbReference type="InParanoid" id="A0A1D8PLS2"/>
<dbReference type="EMBL" id="CP017626">
    <property type="protein sequence ID" value="AOW29089.1"/>
    <property type="molecule type" value="Genomic_DNA"/>
</dbReference>
<reference evidence="2 3" key="3">
    <citation type="journal article" date="2013" name="Genome Biol.">
        <title>Assembly of a phased diploid Candida albicans genome facilitates allele-specific measurements and provides a simple model for repeat and indel structure.</title>
        <authorList>
            <person name="Muzzey D."/>
            <person name="Schwartz K."/>
            <person name="Weissman J.S."/>
            <person name="Sherlock G."/>
        </authorList>
    </citation>
    <scope>NUCLEOTIDE SEQUENCE [LARGE SCALE GENOMIC DNA]</scope>
    <source>
        <strain evidence="3">SC5314 / ATCC MYA-2876</strain>
    </source>
</reference>
<reference evidence="2 3" key="2">
    <citation type="journal article" date="2007" name="Genome Biol.">
        <title>Assembly of the Candida albicans genome into sixteen supercontigs aligned on the eight chromosomes.</title>
        <authorList>
            <person name="van het Hoog M."/>
            <person name="Rast T.J."/>
            <person name="Martchenko M."/>
            <person name="Grindle S."/>
            <person name="Dignard D."/>
            <person name="Hogues H."/>
            <person name="Cuomo C."/>
            <person name="Berriman M."/>
            <person name="Scherer S."/>
            <person name="Magee B.B."/>
            <person name="Whiteway M."/>
            <person name="Chibana H."/>
            <person name="Nantel A."/>
            <person name="Magee P.T."/>
        </authorList>
    </citation>
    <scope>GENOME REANNOTATION</scope>
    <source>
        <strain evidence="3">SC5314 / ATCC MYA-2876</strain>
    </source>
</reference>
<accession>A0A1D8PLS2</accession>
<protein>
    <recommendedName>
        <fullName evidence="4">Chromo domain-containing protein</fullName>
    </recommendedName>
</protein>
<sequence length="60" mass="7005">MTNKEPIIKSIIGHRDYGPGGYYLEIEFENSKTGWMSIDNVKSRKPDLFKKYVKNNPEVK</sequence>
<keyword evidence="3" id="KW-1185">Reference proteome</keyword>
<dbReference type="VEuPathDB" id="FungiDB:C4_03300C_A"/>
<evidence type="ECO:0008006" key="4">
    <source>
        <dbReference type="Google" id="ProtNLM"/>
    </source>
</evidence>
<evidence type="ECO:0000313" key="2">
    <source>
        <dbReference type="EMBL" id="AOW29089.1"/>
    </source>
</evidence>
<dbReference type="Proteomes" id="UP000000559">
    <property type="component" value="Chromosome 4"/>
</dbReference>
<dbReference type="RefSeq" id="XP_019330918.1">
    <property type="nucleotide sequence ID" value="XM_019475373.1"/>
</dbReference>
<evidence type="ECO:0000313" key="1">
    <source>
        <dbReference type="CGD" id="CAL0000181667"/>
    </source>
</evidence>
<evidence type="ECO:0000313" key="3">
    <source>
        <dbReference type="Proteomes" id="UP000000559"/>
    </source>
</evidence>
<proteinExistence type="predicted"/>